<dbReference type="PROSITE" id="PS51900">
    <property type="entry name" value="CB"/>
    <property type="match status" value="1"/>
</dbReference>
<accession>A9B8L3</accession>
<dbReference type="InParanoid" id="A9B8L3"/>
<sequence length="125" mass="14413">MTALRQRMLEDMCLRGLSPATQRSYLGAITALARHFNTPPDQLTDGQLRQYFLYLRMEKQAARSTSTVVLCAIKFLFEQTLRRPIPFFDLVRAPKQRILPVILSLDEVRQILACLRTSHHHACLC</sequence>
<evidence type="ECO:0000313" key="5">
    <source>
        <dbReference type="Proteomes" id="UP000000787"/>
    </source>
</evidence>
<name>A9B8L3_HERA2</name>
<dbReference type="InterPro" id="IPR004107">
    <property type="entry name" value="Integrase_SAM-like_N"/>
</dbReference>
<gene>
    <name evidence="4" type="ordered locus">Haur_5049</name>
</gene>
<evidence type="ECO:0000256" key="2">
    <source>
        <dbReference type="PROSITE-ProRule" id="PRU01248"/>
    </source>
</evidence>
<dbReference type="InterPro" id="IPR011010">
    <property type="entry name" value="DNA_brk_join_enz"/>
</dbReference>
<dbReference type="EMBL" id="CP000876">
    <property type="protein sequence ID" value="ABX07677.1"/>
    <property type="molecule type" value="Genomic_DNA"/>
</dbReference>
<protein>
    <submittedName>
        <fullName evidence="4">Integrase domain protein SAM domain protein</fullName>
    </submittedName>
</protein>
<dbReference type="Pfam" id="PF13495">
    <property type="entry name" value="Phage_int_SAM_4"/>
    <property type="match status" value="1"/>
</dbReference>
<keyword evidence="1 2" id="KW-0238">DNA-binding</keyword>
<geneLocation type="plasmid" evidence="4 5">
    <name>pHAU01</name>
</geneLocation>
<dbReference type="Proteomes" id="UP000000787">
    <property type="component" value="Plasmid pHAU01"/>
</dbReference>
<dbReference type="BioCyc" id="HAUR316274:GHYA-5111-MONOMER"/>
<dbReference type="HOGENOM" id="CLU_1989557_0_0_0"/>
<dbReference type="InterPro" id="IPR044068">
    <property type="entry name" value="CB"/>
</dbReference>
<evidence type="ECO:0000313" key="4">
    <source>
        <dbReference type="EMBL" id="ABX07677.1"/>
    </source>
</evidence>
<dbReference type="KEGG" id="hau:Haur_5049"/>
<feature type="domain" description="Core-binding (CB)" evidence="3">
    <location>
        <begin position="1"/>
        <end position="81"/>
    </location>
</feature>
<proteinExistence type="predicted"/>
<reference evidence="4 5" key="1">
    <citation type="journal article" date="2011" name="Stand. Genomic Sci.">
        <title>Complete genome sequence of the filamentous gliding predatory bacterium Herpetosiphon aurantiacus type strain (114-95(T)).</title>
        <authorList>
            <person name="Kiss H."/>
            <person name="Nett M."/>
            <person name="Domin N."/>
            <person name="Martin K."/>
            <person name="Maresca J.A."/>
            <person name="Copeland A."/>
            <person name="Lapidus A."/>
            <person name="Lucas S."/>
            <person name="Berry K.W."/>
            <person name="Glavina Del Rio T."/>
            <person name="Dalin E."/>
            <person name="Tice H."/>
            <person name="Pitluck S."/>
            <person name="Richardson P."/>
            <person name="Bruce D."/>
            <person name="Goodwin L."/>
            <person name="Han C."/>
            <person name="Detter J.C."/>
            <person name="Schmutz J."/>
            <person name="Brettin T."/>
            <person name="Land M."/>
            <person name="Hauser L."/>
            <person name="Kyrpides N.C."/>
            <person name="Ivanova N."/>
            <person name="Goker M."/>
            <person name="Woyke T."/>
            <person name="Klenk H.P."/>
            <person name="Bryant D.A."/>
        </authorList>
    </citation>
    <scope>NUCLEOTIDE SEQUENCE [LARGE SCALE GENOMIC DNA]</scope>
    <source>
        <strain evidence="5">ATCC 23779 / DSM 785 / 114-95</strain>
        <plasmid evidence="4">pHAU01</plasmid>
    </source>
</reference>
<dbReference type="Gene3D" id="1.10.150.130">
    <property type="match status" value="1"/>
</dbReference>
<evidence type="ECO:0000256" key="1">
    <source>
        <dbReference type="ARBA" id="ARBA00023125"/>
    </source>
</evidence>
<dbReference type="GO" id="GO:0003677">
    <property type="term" value="F:DNA binding"/>
    <property type="evidence" value="ECO:0007669"/>
    <property type="project" value="UniProtKB-UniRule"/>
</dbReference>
<keyword evidence="5" id="KW-1185">Reference proteome</keyword>
<evidence type="ECO:0000259" key="3">
    <source>
        <dbReference type="PROSITE" id="PS51900"/>
    </source>
</evidence>
<keyword evidence="4" id="KW-0614">Plasmid</keyword>
<dbReference type="InterPro" id="IPR010998">
    <property type="entry name" value="Integrase_recombinase_N"/>
</dbReference>
<dbReference type="AlphaFoldDB" id="A9B8L3"/>
<dbReference type="SUPFAM" id="SSF56349">
    <property type="entry name" value="DNA breaking-rejoining enzymes"/>
    <property type="match status" value="1"/>
</dbReference>
<dbReference type="GO" id="GO:0015074">
    <property type="term" value="P:DNA integration"/>
    <property type="evidence" value="ECO:0007669"/>
    <property type="project" value="InterPro"/>
</dbReference>
<organism evidence="4 5">
    <name type="scientific">Herpetosiphon aurantiacus (strain ATCC 23779 / DSM 785 / 114-95)</name>
    <dbReference type="NCBI Taxonomy" id="316274"/>
    <lineage>
        <taxon>Bacteria</taxon>
        <taxon>Bacillati</taxon>
        <taxon>Chloroflexota</taxon>
        <taxon>Chloroflexia</taxon>
        <taxon>Herpetosiphonales</taxon>
        <taxon>Herpetosiphonaceae</taxon>
        <taxon>Herpetosiphon</taxon>
    </lineage>
</organism>